<evidence type="ECO:0000256" key="4">
    <source>
        <dbReference type="ARBA" id="ARBA00022679"/>
    </source>
</evidence>
<dbReference type="Pfam" id="PF13231">
    <property type="entry name" value="PMT_2"/>
    <property type="match status" value="1"/>
</dbReference>
<evidence type="ECO:0000256" key="7">
    <source>
        <dbReference type="ARBA" id="ARBA00023136"/>
    </source>
</evidence>
<dbReference type="PANTHER" id="PTHR33908">
    <property type="entry name" value="MANNOSYLTRANSFERASE YKCB-RELATED"/>
    <property type="match status" value="1"/>
</dbReference>
<keyword evidence="2" id="KW-1003">Cell membrane</keyword>
<feature type="domain" description="Glycosyltransferase RgtA/B/C/D-like" evidence="9">
    <location>
        <begin position="69"/>
        <end position="231"/>
    </location>
</feature>
<dbReference type="InterPro" id="IPR038731">
    <property type="entry name" value="RgtA/B/C-like"/>
</dbReference>
<evidence type="ECO:0000256" key="5">
    <source>
        <dbReference type="ARBA" id="ARBA00022692"/>
    </source>
</evidence>
<evidence type="ECO:0000256" key="3">
    <source>
        <dbReference type="ARBA" id="ARBA00022676"/>
    </source>
</evidence>
<keyword evidence="6 8" id="KW-1133">Transmembrane helix</keyword>
<dbReference type="Proteomes" id="UP000681340">
    <property type="component" value="Unassembled WGS sequence"/>
</dbReference>
<sequence>MLKVRWSPSLSLILLLIVAAAVRIGLLVREWPASNSDEGTMGLMAMHIAEGRHFPSFMYGQSYMGTAEAYLSAAVFRVFGPSLAGLRIPMLLLFLLFLIAMYVLARRLYGTAVALVSVGLLALGSRELYGHEVVAQGAIPETLLAGTLLLLFGHRLLATPDDPSHAAAQRWRLAGWGAAATLGLWSTVLTAPFVLTSAVLVWMTLRRRSAALPGGLWALGGGLLTGAVPWLLHDFTHPWRDSGVVGVVNIYLMGGTGLNGGESPGLVSQVTNTVTTSLAYVSGGSAIAHPYSRPAWPFGFTGSWRPPTDDAVATLWGVALIVLWAGAVAAGVRAVRHRRRAQEEPDAQVYSRLAMLTAAGLTVAAFAAGSTPGVAPANNFRYIIGVLIATPAVLASLGSLRSVAPRAGGPLRAVVLGFVAITLALGTVQAYRDTARGPGEAAGRQLIDALRRAVYPTSTAVTWTATG</sequence>
<comment type="subcellular location">
    <subcellularLocation>
        <location evidence="1">Cell membrane</location>
        <topology evidence="1">Multi-pass membrane protein</topology>
    </subcellularLocation>
</comment>
<dbReference type="EMBL" id="BOQL01000017">
    <property type="protein sequence ID" value="GIM65469.1"/>
    <property type="molecule type" value="Genomic_DNA"/>
</dbReference>
<protein>
    <recommendedName>
        <fullName evidence="9">Glycosyltransferase RgtA/B/C/D-like domain-containing protein</fullName>
    </recommendedName>
</protein>
<evidence type="ECO:0000313" key="10">
    <source>
        <dbReference type="EMBL" id="GIM65469.1"/>
    </source>
</evidence>
<evidence type="ECO:0000313" key="11">
    <source>
        <dbReference type="Proteomes" id="UP000681340"/>
    </source>
</evidence>
<dbReference type="GO" id="GO:0016763">
    <property type="term" value="F:pentosyltransferase activity"/>
    <property type="evidence" value="ECO:0007669"/>
    <property type="project" value="TreeGrafter"/>
</dbReference>
<keyword evidence="5 8" id="KW-0812">Transmembrane</keyword>
<feature type="transmembrane region" description="Helical" evidence="8">
    <location>
        <begin position="313"/>
        <end position="332"/>
    </location>
</feature>
<name>A0A919VJY8_9ACTN</name>
<evidence type="ECO:0000256" key="2">
    <source>
        <dbReference type="ARBA" id="ARBA00022475"/>
    </source>
</evidence>
<dbReference type="AlphaFoldDB" id="A0A919VJY8"/>
<feature type="transmembrane region" description="Helical" evidence="8">
    <location>
        <begin position="411"/>
        <end position="431"/>
    </location>
</feature>
<dbReference type="GO" id="GO:0009103">
    <property type="term" value="P:lipopolysaccharide biosynthetic process"/>
    <property type="evidence" value="ECO:0007669"/>
    <property type="project" value="UniProtKB-ARBA"/>
</dbReference>
<keyword evidence="11" id="KW-1185">Reference proteome</keyword>
<dbReference type="InterPro" id="IPR050297">
    <property type="entry name" value="LipidA_mod_glycosyltrf_83"/>
</dbReference>
<comment type="caution">
    <text evidence="10">The sequence shown here is derived from an EMBL/GenBank/DDBJ whole genome shotgun (WGS) entry which is preliminary data.</text>
</comment>
<proteinExistence type="predicted"/>
<organism evidence="10 11">
    <name type="scientific">Actinoplanes auranticolor</name>
    <dbReference type="NCBI Taxonomy" id="47988"/>
    <lineage>
        <taxon>Bacteria</taxon>
        <taxon>Bacillati</taxon>
        <taxon>Actinomycetota</taxon>
        <taxon>Actinomycetes</taxon>
        <taxon>Micromonosporales</taxon>
        <taxon>Micromonosporaceae</taxon>
        <taxon>Actinoplanes</taxon>
    </lineage>
</organism>
<reference evidence="10" key="1">
    <citation type="submission" date="2021-03" db="EMBL/GenBank/DDBJ databases">
        <title>Whole genome shotgun sequence of Actinoplanes auranticolor NBRC 12245.</title>
        <authorList>
            <person name="Komaki H."/>
            <person name="Tamura T."/>
        </authorList>
    </citation>
    <scope>NUCLEOTIDE SEQUENCE</scope>
    <source>
        <strain evidence="10">NBRC 12245</strain>
    </source>
</reference>
<feature type="transmembrane region" description="Helical" evidence="8">
    <location>
        <begin position="353"/>
        <end position="374"/>
    </location>
</feature>
<feature type="transmembrane region" description="Helical" evidence="8">
    <location>
        <begin position="178"/>
        <end position="202"/>
    </location>
</feature>
<dbReference type="GO" id="GO:0005886">
    <property type="term" value="C:plasma membrane"/>
    <property type="evidence" value="ECO:0007669"/>
    <property type="project" value="UniProtKB-SubCell"/>
</dbReference>
<gene>
    <name evidence="10" type="ORF">Aau02nite_17310</name>
</gene>
<accession>A0A919VJY8</accession>
<keyword evidence="4" id="KW-0808">Transferase</keyword>
<evidence type="ECO:0000256" key="6">
    <source>
        <dbReference type="ARBA" id="ARBA00022989"/>
    </source>
</evidence>
<keyword evidence="7 8" id="KW-0472">Membrane</keyword>
<dbReference type="PANTHER" id="PTHR33908:SF11">
    <property type="entry name" value="MEMBRANE PROTEIN"/>
    <property type="match status" value="1"/>
</dbReference>
<evidence type="ECO:0000259" key="9">
    <source>
        <dbReference type="Pfam" id="PF13231"/>
    </source>
</evidence>
<feature type="transmembrane region" description="Helical" evidence="8">
    <location>
        <begin position="86"/>
        <end position="105"/>
    </location>
</feature>
<evidence type="ECO:0000256" key="8">
    <source>
        <dbReference type="SAM" id="Phobius"/>
    </source>
</evidence>
<feature type="transmembrane region" description="Helical" evidence="8">
    <location>
        <begin position="380"/>
        <end position="399"/>
    </location>
</feature>
<feature type="transmembrane region" description="Helical" evidence="8">
    <location>
        <begin position="214"/>
        <end position="232"/>
    </location>
</feature>
<evidence type="ECO:0000256" key="1">
    <source>
        <dbReference type="ARBA" id="ARBA00004651"/>
    </source>
</evidence>
<keyword evidence="3" id="KW-0328">Glycosyltransferase</keyword>